<name>A0A9D4PQW7_RHISA</name>
<dbReference type="EMBL" id="JABSTV010001251">
    <property type="protein sequence ID" value="KAH7951392.1"/>
    <property type="molecule type" value="Genomic_DNA"/>
</dbReference>
<dbReference type="Pfam" id="PF13895">
    <property type="entry name" value="Ig_2"/>
    <property type="match status" value="1"/>
</dbReference>
<comment type="caution">
    <text evidence="2">The sequence shown here is derived from an EMBL/GenBank/DDBJ whole genome shotgun (WGS) entry which is preliminary data.</text>
</comment>
<evidence type="ECO:0000259" key="1">
    <source>
        <dbReference type="PROSITE" id="PS50835"/>
    </source>
</evidence>
<dbReference type="AlphaFoldDB" id="A0A9D4PQW7"/>
<reference evidence="2" key="1">
    <citation type="journal article" date="2020" name="Cell">
        <title>Large-Scale Comparative Analyses of Tick Genomes Elucidate Their Genetic Diversity and Vector Capacities.</title>
        <authorList>
            <consortium name="Tick Genome and Microbiome Consortium (TIGMIC)"/>
            <person name="Jia N."/>
            <person name="Wang J."/>
            <person name="Shi W."/>
            <person name="Du L."/>
            <person name="Sun Y."/>
            <person name="Zhan W."/>
            <person name="Jiang J.F."/>
            <person name="Wang Q."/>
            <person name="Zhang B."/>
            <person name="Ji P."/>
            <person name="Bell-Sakyi L."/>
            <person name="Cui X.M."/>
            <person name="Yuan T.T."/>
            <person name="Jiang B.G."/>
            <person name="Yang W.F."/>
            <person name="Lam T.T."/>
            <person name="Chang Q.C."/>
            <person name="Ding S.J."/>
            <person name="Wang X.J."/>
            <person name="Zhu J.G."/>
            <person name="Ruan X.D."/>
            <person name="Zhao L."/>
            <person name="Wei J.T."/>
            <person name="Ye R.Z."/>
            <person name="Que T.C."/>
            <person name="Du C.H."/>
            <person name="Zhou Y.H."/>
            <person name="Cheng J.X."/>
            <person name="Dai P.F."/>
            <person name="Guo W.B."/>
            <person name="Han X.H."/>
            <person name="Huang E.J."/>
            <person name="Li L.F."/>
            <person name="Wei W."/>
            <person name="Gao Y.C."/>
            <person name="Liu J.Z."/>
            <person name="Shao H.Z."/>
            <person name="Wang X."/>
            <person name="Wang C.C."/>
            <person name="Yang T.C."/>
            <person name="Huo Q.B."/>
            <person name="Li W."/>
            <person name="Chen H.Y."/>
            <person name="Chen S.E."/>
            <person name="Zhou L.G."/>
            <person name="Ni X.B."/>
            <person name="Tian J.H."/>
            <person name="Sheng Y."/>
            <person name="Liu T."/>
            <person name="Pan Y.S."/>
            <person name="Xia L.Y."/>
            <person name="Li J."/>
            <person name="Zhao F."/>
            <person name="Cao W.C."/>
        </authorList>
    </citation>
    <scope>NUCLEOTIDE SEQUENCE</scope>
    <source>
        <strain evidence="2">Rsan-2018</strain>
    </source>
</reference>
<organism evidence="2 3">
    <name type="scientific">Rhipicephalus sanguineus</name>
    <name type="common">Brown dog tick</name>
    <name type="synonym">Ixodes sanguineus</name>
    <dbReference type="NCBI Taxonomy" id="34632"/>
    <lineage>
        <taxon>Eukaryota</taxon>
        <taxon>Metazoa</taxon>
        <taxon>Ecdysozoa</taxon>
        <taxon>Arthropoda</taxon>
        <taxon>Chelicerata</taxon>
        <taxon>Arachnida</taxon>
        <taxon>Acari</taxon>
        <taxon>Parasitiformes</taxon>
        <taxon>Ixodida</taxon>
        <taxon>Ixodoidea</taxon>
        <taxon>Ixodidae</taxon>
        <taxon>Rhipicephalinae</taxon>
        <taxon>Rhipicephalus</taxon>
        <taxon>Rhipicephalus</taxon>
    </lineage>
</organism>
<dbReference type="SUPFAM" id="SSF48726">
    <property type="entry name" value="Immunoglobulin"/>
    <property type="match status" value="2"/>
</dbReference>
<dbReference type="Gene3D" id="2.60.40.10">
    <property type="entry name" value="Immunoglobulins"/>
    <property type="match status" value="2"/>
</dbReference>
<feature type="domain" description="Ig-like" evidence="1">
    <location>
        <begin position="156"/>
        <end position="248"/>
    </location>
</feature>
<reference evidence="2" key="2">
    <citation type="submission" date="2021-09" db="EMBL/GenBank/DDBJ databases">
        <authorList>
            <person name="Jia N."/>
            <person name="Wang J."/>
            <person name="Shi W."/>
            <person name="Du L."/>
            <person name="Sun Y."/>
            <person name="Zhan W."/>
            <person name="Jiang J."/>
            <person name="Wang Q."/>
            <person name="Zhang B."/>
            <person name="Ji P."/>
            <person name="Sakyi L.B."/>
            <person name="Cui X."/>
            <person name="Yuan T."/>
            <person name="Jiang B."/>
            <person name="Yang W."/>
            <person name="Lam T.T.-Y."/>
            <person name="Chang Q."/>
            <person name="Ding S."/>
            <person name="Wang X."/>
            <person name="Zhu J."/>
            <person name="Ruan X."/>
            <person name="Zhao L."/>
            <person name="Wei J."/>
            <person name="Que T."/>
            <person name="Du C."/>
            <person name="Cheng J."/>
            <person name="Dai P."/>
            <person name="Han X."/>
            <person name="Huang E."/>
            <person name="Gao Y."/>
            <person name="Liu J."/>
            <person name="Shao H."/>
            <person name="Ye R."/>
            <person name="Li L."/>
            <person name="Wei W."/>
            <person name="Wang X."/>
            <person name="Wang C."/>
            <person name="Huo Q."/>
            <person name="Li W."/>
            <person name="Guo W."/>
            <person name="Chen H."/>
            <person name="Chen S."/>
            <person name="Zhou L."/>
            <person name="Zhou L."/>
            <person name="Ni X."/>
            <person name="Tian J."/>
            <person name="Zhou Y."/>
            <person name="Sheng Y."/>
            <person name="Liu T."/>
            <person name="Pan Y."/>
            <person name="Xia L."/>
            <person name="Li J."/>
            <person name="Zhao F."/>
            <person name="Cao W."/>
        </authorList>
    </citation>
    <scope>NUCLEOTIDE SEQUENCE</scope>
    <source>
        <strain evidence="2">Rsan-2018</strain>
        <tissue evidence="2">Larvae</tissue>
    </source>
</reference>
<dbReference type="SUPFAM" id="SSF55486">
    <property type="entry name" value="Metalloproteases ('zincins'), catalytic domain"/>
    <property type="match status" value="1"/>
</dbReference>
<dbReference type="VEuPathDB" id="VectorBase:RSAN_025781"/>
<keyword evidence="3" id="KW-1185">Reference proteome</keyword>
<protein>
    <recommendedName>
        <fullName evidence="1">Ig-like domain-containing protein</fullName>
    </recommendedName>
</protein>
<evidence type="ECO:0000313" key="2">
    <source>
        <dbReference type="EMBL" id="KAH7951392.1"/>
    </source>
</evidence>
<dbReference type="PANTHER" id="PTHR21261:SF15">
    <property type="entry name" value="BEATEN PATH IIIA, ISOFORM D-RELATED"/>
    <property type="match status" value="1"/>
</dbReference>
<dbReference type="Proteomes" id="UP000821837">
    <property type="component" value="Chromosome 5"/>
</dbReference>
<accession>A0A9D4PQW7</accession>
<dbReference type="InterPro" id="IPR013783">
    <property type="entry name" value="Ig-like_fold"/>
</dbReference>
<dbReference type="FunFam" id="2.60.40.10:FF:000437">
    <property type="entry name" value="Beat-IIIc, isoform A"/>
    <property type="match status" value="1"/>
</dbReference>
<dbReference type="InterPro" id="IPR007110">
    <property type="entry name" value="Ig-like_dom"/>
</dbReference>
<evidence type="ECO:0000313" key="3">
    <source>
        <dbReference type="Proteomes" id="UP000821837"/>
    </source>
</evidence>
<feature type="domain" description="Ig-like" evidence="1">
    <location>
        <begin position="54"/>
        <end position="147"/>
    </location>
</feature>
<sequence>MGSRLRNRDTAACSIRSPCWRTATLALGYVIGLAGICDGLRLVRLDMPSAVIRGDPLWLNCSFDLESDELYSVKWYKNNREFFRYLPNENPPGQAYRLSGVHVDVSRSSVGSLYLKETDLKSEGLYACEVSADAPSFQTIRSEKELKIYVLPKKGPEIRGTKPHYRFGDAVNVTCRAGASKPPAVLVWYINGEQVPPSFEKVHPILRDEDQLYHSSLGVTFTAEPRHFTYGIMKLKCTATVSEAYSLSSEEIVAAQDAKSTRSEDDKPSITGGQTSYHVGDLVNVTCSYSRYGRPIELQWQLNDKEAGAFISVSNRYLVHYPIQRHESGRQVTSLGLRFTVRPSHFVHDEMRIKCMAVLSGAGRSSSASTSSSSAAAGASGDSYSEREFVLGSSHRSSGLHLRASRGPYLATGPHDGVMEGRASPGSQLDPCRDLYEYVCHNWSSPHGARTFAEDVARSWERLVQQAALAPRPNWPATAVLGPEYAVEAIRHYHNSCDLRTEAVHLLVALNSSWGILAPEPPDEDVVRLLLLLSLRFGLTPVLRVRFRPVGTNRTQLLIEPSKAPLPADRLPRGTTGRVLSWCAIYLRTRLVDEDMAEMADVLRDMLSLSSQAASPRGAIRSPEILAHLAPSVPANTWTAAAFTVCVRKQSG</sequence>
<dbReference type="InterPro" id="IPR036179">
    <property type="entry name" value="Ig-like_dom_sf"/>
</dbReference>
<dbReference type="PROSITE" id="PS50835">
    <property type="entry name" value="IG_LIKE"/>
    <property type="match status" value="2"/>
</dbReference>
<gene>
    <name evidence="2" type="ORF">HPB52_008359</name>
</gene>
<dbReference type="PANTHER" id="PTHR21261">
    <property type="entry name" value="BEAT PROTEIN"/>
    <property type="match status" value="1"/>
</dbReference>
<proteinExistence type="predicted"/>